<proteinExistence type="predicted"/>
<gene>
    <name evidence="1" type="ordered locus">Tery_4746</name>
</gene>
<evidence type="ECO:0000313" key="1">
    <source>
        <dbReference type="EMBL" id="ABG53702.1"/>
    </source>
</evidence>
<dbReference type="RefSeq" id="WP_011614017.1">
    <property type="nucleotide sequence ID" value="NC_008312.1"/>
</dbReference>
<sequence length="56" mass="6682">MKNNQLRLRMNDKSMNKLRLYLRLQGKTMTQVIEEVIDSLPEVVVEATEQEKMFIK</sequence>
<reference evidence="1" key="1">
    <citation type="submission" date="2006-06" db="EMBL/GenBank/DDBJ databases">
        <title>Complete sequence of Trichodesmium erythraeum IMS101.</title>
        <authorList>
            <consortium name="US DOE Joint Genome Institute"/>
            <person name="Copeland A."/>
            <person name="Lucas S."/>
            <person name="Lapidus A."/>
            <person name="Barry K."/>
            <person name="Detter J.C."/>
            <person name="Glavina del Rio T."/>
            <person name="Hammon N."/>
            <person name="Israni S."/>
            <person name="Dalin E."/>
            <person name="Tice H."/>
            <person name="Pitluck S."/>
            <person name="Kiss H."/>
            <person name="Munk A.C."/>
            <person name="Brettin T."/>
            <person name="Bruce D."/>
            <person name="Han C."/>
            <person name="Tapia R."/>
            <person name="Gilna P."/>
            <person name="Schmutz J."/>
            <person name="Larimer F."/>
            <person name="Land M."/>
            <person name="Hauser L."/>
            <person name="Kyrpides N."/>
            <person name="Kim E."/>
            <person name="Richardson P."/>
        </authorList>
    </citation>
    <scope>NUCLEOTIDE SEQUENCE [LARGE SCALE GENOMIC DNA]</scope>
    <source>
        <strain evidence="1">IMS101</strain>
    </source>
</reference>
<name>Q10VM2_TRIEI</name>
<dbReference type="AlphaFoldDB" id="Q10VM2"/>
<dbReference type="HOGENOM" id="CLU_194391_0_0_3"/>
<organism evidence="1">
    <name type="scientific">Trichodesmium erythraeum (strain IMS101)</name>
    <dbReference type="NCBI Taxonomy" id="203124"/>
    <lineage>
        <taxon>Bacteria</taxon>
        <taxon>Bacillati</taxon>
        <taxon>Cyanobacteriota</taxon>
        <taxon>Cyanophyceae</taxon>
        <taxon>Oscillatoriophycideae</taxon>
        <taxon>Oscillatoriales</taxon>
        <taxon>Microcoleaceae</taxon>
        <taxon>Trichodesmium</taxon>
    </lineage>
</organism>
<dbReference type="OrthoDB" id="517436at2"/>
<protein>
    <submittedName>
        <fullName evidence="1">Uncharacterized protein</fullName>
    </submittedName>
</protein>
<dbReference type="KEGG" id="ter:Tery_4746"/>
<dbReference type="EMBL" id="CP000393">
    <property type="protein sequence ID" value="ABG53702.1"/>
    <property type="molecule type" value="Genomic_DNA"/>
</dbReference>
<accession>Q10VM2</accession>